<dbReference type="AlphaFoldDB" id="A0A5J4WHD4"/>
<organism evidence="1 2">
    <name type="scientific">Streblomastix strix</name>
    <dbReference type="NCBI Taxonomy" id="222440"/>
    <lineage>
        <taxon>Eukaryota</taxon>
        <taxon>Metamonada</taxon>
        <taxon>Preaxostyla</taxon>
        <taxon>Oxymonadida</taxon>
        <taxon>Streblomastigidae</taxon>
        <taxon>Streblomastix</taxon>
    </lineage>
</organism>
<gene>
    <name evidence="1" type="ORF">EZS28_010773</name>
</gene>
<evidence type="ECO:0000313" key="2">
    <source>
        <dbReference type="Proteomes" id="UP000324800"/>
    </source>
</evidence>
<dbReference type="EMBL" id="SNRW01002162">
    <property type="protein sequence ID" value="KAA6393699.1"/>
    <property type="molecule type" value="Genomic_DNA"/>
</dbReference>
<accession>A0A5J4WHD4</accession>
<comment type="caution">
    <text evidence="1">The sequence shown here is derived from an EMBL/GenBank/DDBJ whole genome shotgun (WGS) entry which is preliminary data.</text>
</comment>
<proteinExistence type="predicted"/>
<protein>
    <submittedName>
        <fullName evidence="1">Uncharacterized protein</fullName>
    </submittedName>
</protein>
<reference evidence="1 2" key="1">
    <citation type="submission" date="2019-03" db="EMBL/GenBank/DDBJ databases">
        <title>Single cell metagenomics reveals metabolic interactions within the superorganism composed of flagellate Streblomastix strix and complex community of Bacteroidetes bacteria on its surface.</title>
        <authorList>
            <person name="Treitli S.C."/>
            <person name="Kolisko M."/>
            <person name="Husnik F."/>
            <person name="Keeling P."/>
            <person name="Hampl V."/>
        </authorList>
    </citation>
    <scope>NUCLEOTIDE SEQUENCE [LARGE SCALE GENOMIC DNA]</scope>
    <source>
        <strain evidence="1">ST1C</strain>
    </source>
</reference>
<name>A0A5J4WHD4_9EUKA</name>
<sequence>MKDGSWQINASMINVHVKQVEIIFKLIQNLNVYPIEWIRSWYEGRSKKDKNKQFLWLTEKKRIATYEEASKAVHLIIIEAAITNNLAGFLQHCGNYWYWREKKRKFSMPRYCESIVIFCLNIWTNANELSALPRMLALTGDQLQYQFYQKYVLLKLVVAGFPVEWS</sequence>
<evidence type="ECO:0000313" key="1">
    <source>
        <dbReference type="EMBL" id="KAA6393699.1"/>
    </source>
</evidence>
<dbReference type="Proteomes" id="UP000324800">
    <property type="component" value="Unassembled WGS sequence"/>
</dbReference>